<protein>
    <recommendedName>
        <fullName evidence="3">DUF4283 domain-containing protein</fullName>
    </recommendedName>
</protein>
<gene>
    <name evidence="1" type="ORF">Fot_13847</name>
</gene>
<organism evidence="1 2">
    <name type="scientific">Forsythia ovata</name>
    <dbReference type="NCBI Taxonomy" id="205694"/>
    <lineage>
        <taxon>Eukaryota</taxon>
        <taxon>Viridiplantae</taxon>
        <taxon>Streptophyta</taxon>
        <taxon>Embryophyta</taxon>
        <taxon>Tracheophyta</taxon>
        <taxon>Spermatophyta</taxon>
        <taxon>Magnoliopsida</taxon>
        <taxon>eudicotyledons</taxon>
        <taxon>Gunneridae</taxon>
        <taxon>Pentapetalae</taxon>
        <taxon>asterids</taxon>
        <taxon>lamiids</taxon>
        <taxon>Lamiales</taxon>
        <taxon>Oleaceae</taxon>
        <taxon>Forsythieae</taxon>
        <taxon>Forsythia</taxon>
    </lineage>
</organism>
<evidence type="ECO:0000313" key="1">
    <source>
        <dbReference type="EMBL" id="KAL2544614.1"/>
    </source>
</evidence>
<evidence type="ECO:0000313" key="2">
    <source>
        <dbReference type="Proteomes" id="UP001604277"/>
    </source>
</evidence>
<comment type="caution">
    <text evidence="1">The sequence shown here is derived from an EMBL/GenBank/DDBJ whole genome shotgun (WGS) entry which is preliminary data.</text>
</comment>
<name>A0ABD1W4P3_9LAMI</name>
<dbReference type="Proteomes" id="UP001604277">
    <property type="component" value="Unassembled WGS sequence"/>
</dbReference>
<accession>A0ABD1W4P3</accession>
<dbReference type="AlphaFoldDB" id="A0ABD1W4P3"/>
<evidence type="ECO:0008006" key="3">
    <source>
        <dbReference type="Google" id="ProtNLM"/>
    </source>
</evidence>
<dbReference type="EMBL" id="JBFOLJ010000004">
    <property type="protein sequence ID" value="KAL2544614.1"/>
    <property type="molecule type" value="Genomic_DNA"/>
</dbReference>
<proteinExistence type="predicted"/>
<keyword evidence="2" id="KW-1185">Reference proteome</keyword>
<sequence length="169" mass="19092">MALDDNYAKLSLEDEEQGVNCKGMMCYRKMRNIVTVWWEDSSQTIPSNLFQCGTQWHPFGGRKKGYASKILGLGIYIFQFFHQLDMDRILHNGPWTIYLGILLHSSGEKWLRSSSSKISNSKYGKDVTEAMDEELSMQEGVNDSVAIKGNDVNHESVSINLAARHVASP</sequence>
<reference evidence="2" key="1">
    <citation type="submission" date="2024-07" db="EMBL/GenBank/DDBJ databases">
        <title>Two chromosome-level genome assemblies of Korean endemic species Abeliophyllum distichum and Forsythia ovata (Oleaceae).</title>
        <authorList>
            <person name="Jang H."/>
        </authorList>
    </citation>
    <scope>NUCLEOTIDE SEQUENCE [LARGE SCALE GENOMIC DNA]</scope>
</reference>